<name>A0A174QM62_9FIRM</name>
<dbReference type="Proteomes" id="UP000095765">
    <property type="component" value="Unassembled WGS sequence"/>
</dbReference>
<proteinExistence type="predicted"/>
<dbReference type="EMBL" id="CZBE01000010">
    <property type="protein sequence ID" value="CUP71269.1"/>
    <property type="molecule type" value="Genomic_DNA"/>
</dbReference>
<protein>
    <recommendedName>
        <fullName evidence="3">DUF4317 domain-containing protein</fullName>
    </recommendedName>
</protein>
<dbReference type="OrthoDB" id="1642058at2"/>
<dbReference type="InterPro" id="IPR025466">
    <property type="entry name" value="DUF4317"/>
</dbReference>
<dbReference type="GeneID" id="72462813"/>
<dbReference type="AlphaFoldDB" id="A0A174QM62"/>
<dbReference type="RefSeq" id="WP_006876443.1">
    <property type="nucleotide sequence ID" value="NZ_CABIWA010000008.1"/>
</dbReference>
<evidence type="ECO:0000313" key="1">
    <source>
        <dbReference type="EMBL" id="CUP71269.1"/>
    </source>
</evidence>
<dbReference type="Pfam" id="PF14199">
    <property type="entry name" value="DUF4317"/>
    <property type="match status" value="1"/>
</dbReference>
<gene>
    <name evidence="1" type="ORF">ERS852551_01694</name>
</gene>
<evidence type="ECO:0000313" key="2">
    <source>
        <dbReference type="Proteomes" id="UP000095765"/>
    </source>
</evidence>
<evidence type="ECO:0008006" key="3">
    <source>
        <dbReference type="Google" id="ProtNLM"/>
    </source>
</evidence>
<accession>A0A174QM62</accession>
<sequence>MNQKEINELRRRFRPEKSAISRVYGCYVNSSKEIVSDLDESLGMMPQEESEKYLSLLKKGLSGSLGKNLIDIVFSTQQVVDSEEHRLLTTLRDSQLKDNEARQTFYHKVIDSLDMGDSSYLLLLTCDSYDVPHRGKDDSLQADASDEVFTYIVCVVCPIKEGKVELGYFPGDNEFHCAAGQTVAPPELGFLFPAFDDRAANIYNALFYSRKANEIHQEFIDAIFHVEAPMSAVEQKEAFQSALSDAFDCSLEVMQTVHEQLREKIKEHRESRSSEPLEMSASEIGQILQSCGIADEQVAAFQENCGEQFGSGVVLNPANLIDSSRFEIKTPEITISADPEYSYLVETQIINGRKYLLIPTEDGVEVNGFAVSITAAQKDD</sequence>
<organism evidence="1 2">
    <name type="scientific">Anaerotruncus colihominis</name>
    <dbReference type="NCBI Taxonomy" id="169435"/>
    <lineage>
        <taxon>Bacteria</taxon>
        <taxon>Bacillati</taxon>
        <taxon>Bacillota</taxon>
        <taxon>Clostridia</taxon>
        <taxon>Eubacteriales</taxon>
        <taxon>Oscillospiraceae</taxon>
        <taxon>Anaerotruncus</taxon>
    </lineage>
</organism>
<reference evidence="1 2" key="1">
    <citation type="submission" date="2015-09" db="EMBL/GenBank/DDBJ databases">
        <authorList>
            <consortium name="Pathogen Informatics"/>
        </authorList>
    </citation>
    <scope>NUCLEOTIDE SEQUENCE [LARGE SCALE GENOMIC DNA]</scope>
    <source>
        <strain evidence="1 2">2789STDY5834939</strain>
    </source>
</reference>